<gene>
    <name evidence="10" type="primary">cobT</name>
    <name evidence="11" type="ORF">AVDCRST_MAG18-4121</name>
</gene>
<accession>A0A6J4VSF1</accession>
<keyword evidence="5 10" id="KW-0169">Cobalamin biosynthesis</keyword>
<evidence type="ECO:0000256" key="6">
    <source>
        <dbReference type="ARBA" id="ARBA00022676"/>
    </source>
</evidence>
<evidence type="ECO:0000256" key="4">
    <source>
        <dbReference type="ARBA" id="ARBA00015486"/>
    </source>
</evidence>
<evidence type="ECO:0000256" key="9">
    <source>
        <dbReference type="ARBA" id="ARBA00047340"/>
    </source>
</evidence>
<dbReference type="FunFam" id="3.40.50.10210:FF:000001">
    <property type="entry name" value="Nicotinate-nucleotide--dimethylbenzimidazole phosphoribosyltransferase"/>
    <property type="match status" value="1"/>
</dbReference>
<evidence type="ECO:0000256" key="8">
    <source>
        <dbReference type="ARBA" id="ARBA00030686"/>
    </source>
</evidence>
<dbReference type="InterPro" id="IPR023195">
    <property type="entry name" value="Nict_dMeBzImd_PRibTrfase_N"/>
</dbReference>
<name>A0A6J4VSF1_9BACT</name>
<comment type="catalytic activity">
    <reaction evidence="9 10">
        <text>5,6-dimethylbenzimidazole + nicotinate beta-D-ribonucleotide = alpha-ribazole 5'-phosphate + nicotinate + H(+)</text>
        <dbReference type="Rhea" id="RHEA:11196"/>
        <dbReference type="ChEBI" id="CHEBI:15378"/>
        <dbReference type="ChEBI" id="CHEBI:15890"/>
        <dbReference type="ChEBI" id="CHEBI:32544"/>
        <dbReference type="ChEBI" id="CHEBI:57502"/>
        <dbReference type="ChEBI" id="CHEBI:57918"/>
        <dbReference type="EC" id="2.4.2.21"/>
    </reaction>
</comment>
<keyword evidence="7 10" id="KW-0808">Transferase</keyword>
<sequence>MNRIEEVIARIGPPDAAAMARARAREGVLTKPPGSLGRLEALAIGLAGILGTERPELRRKAIVIMAGDHGVTAEGVSAYPAAVTTQMVANFLAGGAAINALARSVGARVTVVDMGVAGEIAAPPASASPADRPIARPTLLRRAIGRGTANAAHGPAMGREDAIRAVEATIAVAGEEVARGLDLLGVGEMGIGNTTAASAIVAALTGEPPAIVTGRGTGVDGLALRRKVGVVRQMLAINRPDPSDPLDVLAKVGGFEIAGLVGLILGAAAARVPIVLDGFITGAAALVAVGLCPTLTPYLFAAHRSTEPGHAVVLERLGLDPLLDLGLRLGEGSGAALALGLLDGAARHLAEMATFAEAGVSDGGA</sequence>
<dbReference type="Gene3D" id="1.10.1610.10">
    <property type="match status" value="1"/>
</dbReference>
<proteinExistence type="inferred from homology"/>
<evidence type="ECO:0000256" key="1">
    <source>
        <dbReference type="ARBA" id="ARBA00005049"/>
    </source>
</evidence>
<dbReference type="CDD" id="cd02439">
    <property type="entry name" value="DMB-PRT_CobT"/>
    <property type="match status" value="1"/>
</dbReference>
<feature type="active site" description="Proton acceptor" evidence="10">
    <location>
        <position position="331"/>
    </location>
</feature>
<evidence type="ECO:0000313" key="11">
    <source>
        <dbReference type="EMBL" id="CAA9587408.1"/>
    </source>
</evidence>
<comment type="pathway">
    <text evidence="1 10">Nucleoside biosynthesis; alpha-ribazole biosynthesis; alpha-ribazole from 5,6-dimethylbenzimidazole: step 1/2.</text>
</comment>
<protein>
    <recommendedName>
        <fullName evidence="4 10">Nicotinate-nucleotide--dimethylbenzimidazole phosphoribosyltransferase</fullName>
        <shortName evidence="10">NN:DBI PRT</shortName>
        <ecNumber evidence="3 10">2.4.2.21</ecNumber>
    </recommendedName>
    <alternativeName>
        <fullName evidence="8 10">N(1)-alpha-phosphoribosyltransferase</fullName>
    </alternativeName>
</protein>
<keyword evidence="6 10" id="KW-0328">Glycosyltransferase</keyword>
<dbReference type="AlphaFoldDB" id="A0A6J4VSF1"/>
<dbReference type="Pfam" id="PF02277">
    <property type="entry name" value="DBI_PRT"/>
    <property type="match status" value="1"/>
</dbReference>
<dbReference type="NCBIfam" id="TIGR03160">
    <property type="entry name" value="cobT_DBIPRT"/>
    <property type="match status" value="1"/>
</dbReference>
<dbReference type="InterPro" id="IPR036087">
    <property type="entry name" value="Nict_dMeBzImd_PRibTrfase_sf"/>
</dbReference>
<dbReference type="PANTHER" id="PTHR43463:SF1">
    <property type="entry name" value="NICOTINATE-NUCLEOTIDE--DIMETHYLBENZIMIDAZOLE PHOSPHORIBOSYLTRANSFERASE"/>
    <property type="match status" value="1"/>
</dbReference>
<dbReference type="EC" id="2.4.2.21" evidence="3 10"/>
<comment type="similarity">
    <text evidence="2 10">Belongs to the CobT family.</text>
</comment>
<dbReference type="GO" id="GO:0008939">
    <property type="term" value="F:nicotinate-nucleotide-dimethylbenzimidazole phosphoribosyltransferase activity"/>
    <property type="evidence" value="ECO:0007669"/>
    <property type="project" value="UniProtKB-UniRule"/>
</dbReference>
<evidence type="ECO:0000256" key="7">
    <source>
        <dbReference type="ARBA" id="ARBA00022679"/>
    </source>
</evidence>
<dbReference type="PANTHER" id="PTHR43463">
    <property type="entry name" value="NICOTINATE-NUCLEOTIDE--DIMETHYLBENZIMIDAZOLE PHOSPHORIBOSYLTRANSFERASE"/>
    <property type="match status" value="1"/>
</dbReference>
<dbReference type="HAMAP" id="MF_00230">
    <property type="entry name" value="CobT"/>
    <property type="match status" value="1"/>
</dbReference>
<dbReference type="EMBL" id="CADCWN010000327">
    <property type="protein sequence ID" value="CAA9587408.1"/>
    <property type="molecule type" value="Genomic_DNA"/>
</dbReference>
<dbReference type="NCBIfam" id="NF000996">
    <property type="entry name" value="PRK00105.1"/>
    <property type="match status" value="1"/>
</dbReference>
<dbReference type="GO" id="GO:0009236">
    <property type="term" value="P:cobalamin biosynthetic process"/>
    <property type="evidence" value="ECO:0007669"/>
    <property type="project" value="UniProtKB-UniRule"/>
</dbReference>
<evidence type="ECO:0000256" key="5">
    <source>
        <dbReference type="ARBA" id="ARBA00022573"/>
    </source>
</evidence>
<dbReference type="InterPro" id="IPR003200">
    <property type="entry name" value="Nict_dMeBzImd_PRibTrfase"/>
</dbReference>
<dbReference type="Gene3D" id="3.40.50.10210">
    <property type="match status" value="1"/>
</dbReference>
<dbReference type="SUPFAM" id="SSF52733">
    <property type="entry name" value="Nicotinate mononucleotide:5,6-dimethylbenzimidazole phosphoribosyltransferase (CobT)"/>
    <property type="match status" value="1"/>
</dbReference>
<organism evidence="11">
    <name type="scientific">uncultured Thermomicrobiales bacterium</name>
    <dbReference type="NCBI Taxonomy" id="1645740"/>
    <lineage>
        <taxon>Bacteria</taxon>
        <taxon>Pseudomonadati</taxon>
        <taxon>Thermomicrobiota</taxon>
        <taxon>Thermomicrobia</taxon>
        <taxon>Thermomicrobiales</taxon>
        <taxon>environmental samples</taxon>
    </lineage>
</organism>
<reference evidence="11" key="1">
    <citation type="submission" date="2020-02" db="EMBL/GenBank/DDBJ databases">
        <authorList>
            <person name="Meier V. D."/>
        </authorList>
    </citation>
    <scope>NUCLEOTIDE SEQUENCE</scope>
    <source>
        <strain evidence="11">AVDCRST_MAG18</strain>
    </source>
</reference>
<evidence type="ECO:0000256" key="2">
    <source>
        <dbReference type="ARBA" id="ARBA00007110"/>
    </source>
</evidence>
<evidence type="ECO:0000256" key="10">
    <source>
        <dbReference type="HAMAP-Rule" id="MF_00230"/>
    </source>
</evidence>
<dbReference type="UniPathway" id="UPA00061">
    <property type="reaction ID" value="UER00516"/>
</dbReference>
<comment type="function">
    <text evidence="10">Catalyzes the synthesis of alpha-ribazole-5'-phosphate from nicotinate mononucleotide (NAMN) and 5,6-dimethylbenzimidazole (DMB).</text>
</comment>
<evidence type="ECO:0000256" key="3">
    <source>
        <dbReference type="ARBA" id="ARBA00011991"/>
    </source>
</evidence>
<dbReference type="InterPro" id="IPR017846">
    <property type="entry name" value="Nict_dMeBzImd_PRibTrfase_bact"/>
</dbReference>